<dbReference type="Proteomes" id="UP000283701">
    <property type="component" value="Unassembled WGS sequence"/>
</dbReference>
<feature type="chain" id="PRO_5038304481" evidence="2">
    <location>
        <begin position="22"/>
        <end position="458"/>
    </location>
</feature>
<evidence type="ECO:0000256" key="2">
    <source>
        <dbReference type="SAM" id="SignalP"/>
    </source>
</evidence>
<organism evidence="3 6">
    <name type="scientific">Roseburia inulinivorans</name>
    <dbReference type="NCBI Taxonomy" id="360807"/>
    <lineage>
        <taxon>Bacteria</taxon>
        <taxon>Bacillati</taxon>
        <taxon>Bacillota</taxon>
        <taxon>Clostridia</taxon>
        <taxon>Lachnospirales</taxon>
        <taxon>Lachnospiraceae</taxon>
        <taxon>Roseburia</taxon>
    </lineage>
</organism>
<keyword evidence="2" id="KW-0732">Signal</keyword>
<name>A0A3R5ZA17_9FIRM</name>
<dbReference type="PROSITE" id="PS51257">
    <property type="entry name" value="PROKAR_LIPOPROTEIN"/>
    <property type="match status" value="1"/>
</dbReference>
<dbReference type="RefSeq" id="WP_118109543.1">
    <property type="nucleotide sequence ID" value="NZ_DAWELG010000035.1"/>
</dbReference>
<gene>
    <name evidence="4" type="ORF">DW654_10260</name>
    <name evidence="3" type="ORF">DWY96_06740</name>
</gene>
<sequence length="458" mass="50545">MKKKYLAMLMTATIAMSTVLATVGCGADSSDAADPNASQESSTDEQSADNAGSKDDSEPVTLRFMWWGDDVRHQATLDVIEQYEKDHPNVTIEAEYGGYDGYFEKLTTQLSGGTAADIIQYNANTVSDLMAIGDVFVNLEDYKDVLDTSDFDQGFIENFSYYDGKMIALPTGINGGIWLTNTALLQEAGVDADSIKTWDDFIEAGKAVHQYNDECYLFNIDIETLGKELLGSIMAQITGNDLIDKDTMKLNFTKDDLQRAFNLIHEMYANDVVEPAADSAPYALKLSTNPKWINHQLAIAYGATSNVFDGYYDFKDTAIALDMPEFEDAKESGILYVPPQMLAISSKCEHPEIAADFLNYFYNNETAINTLKTCRSIPPTSQGQKICEENGYADPVIVSAVNKASETGTIHQNLYTPAEMVEILQDAVEKIAYDQGDVESITADTMNLLEETLSRLQN</sequence>
<evidence type="ECO:0000313" key="4">
    <source>
        <dbReference type="EMBL" id="RHF83724.1"/>
    </source>
</evidence>
<feature type="signal peptide" evidence="2">
    <location>
        <begin position="1"/>
        <end position="21"/>
    </location>
</feature>
<dbReference type="PANTHER" id="PTHR43649">
    <property type="entry name" value="ARABINOSE-BINDING PROTEIN-RELATED"/>
    <property type="match status" value="1"/>
</dbReference>
<dbReference type="PANTHER" id="PTHR43649:SF11">
    <property type="entry name" value="ABC TRANSPORTER SUBSTRATE-BINDING PROTEIN YESO-RELATED"/>
    <property type="match status" value="1"/>
</dbReference>
<evidence type="ECO:0000256" key="1">
    <source>
        <dbReference type="SAM" id="MobiDB-lite"/>
    </source>
</evidence>
<evidence type="ECO:0000313" key="5">
    <source>
        <dbReference type="Proteomes" id="UP000283701"/>
    </source>
</evidence>
<feature type="region of interest" description="Disordered" evidence="1">
    <location>
        <begin position="29"/>
        <end position="57"/>
    </location>
</feature>
<dbReference type="SUPFAM" id="SSF53850">
    <property type="entry name" value="Periplasmic binding protein-like II"/>
    <property type="match status" value="1"/>
</dbReference>
<feature type="compositionally biased region" description="Low complexity" evidence="1">
    <location>
        <begin position="29"/>
        <end position="38"/>
    </location>
</feature>
<accession>A0A3R5ZA17</accession>
<dbReference type="Proteomes" id="UP000283738">
    <property type="component" value="Unassembled WGS sequence"/>
</dbReference>
<dbReference type="EMBL" id="QRTF01000011">
    <property type="protein sequence ID" value="RGQ50639.1"/>
    <property type="molecule type" value="Genomic_DNA"/>
</dbReference>
<protein>
    <submittedName>
        <fullName evidence="3">Extracellular solute-binding protein</fullName>
    </submittedName>
</protein>
<dbReference type="Pfam" id="PF13416">
    <property type="entry name" value="SBP_bac_8"/>
    <property type="match status" value="1"/>
</dbReference>
<dbReference type="InterPro" id="IPR006059">
    <property type="entry name" value="SBP"/>
</dbReference>
<dbReference type="InterPro" id="IPR050490">
    <property type="entry name" value="Bact_solute-bd_prot1"/>
</dbReference>
<comment type="caution">
    <text evidence="3">The sequence shown here is derived from an EMBL/GenBank/DDBJ whole genome shotgun (WGS) entry which is preliminary data.</text>
</comment>
<dbReference type="EMBL" id="QRHP01000010">
    <property type="protein sequence ID" value="RHF83724.1"/>
    <property type="molecule type" value="Genomic_DNA"/>
</dbReference>
<dbReference type="Gene3D" id="3.40.190.10">
    <property type="entry name" value="Periplasmic binding protein-like II"/>
    <property type="match status" value="2"/>
</dbReference>
<reference evidence="5 6" key="1">
    <citation type="submission" date="2018-08" db="EMBL/GenBank/DDBJ databases">
        <title>A genome reference for cultivated species of the human gut microbiota.</title>
        <authorList>
            <person name="Zou Y."/>
            <person name="Xue W."/>
            <person name="Luo G."/>
        </authorList>
    </citation>
    <scope>NUCLEOTIDE SEQUENCE [LARGE SCALE GENOMIC DNA]</scope>
    <source>
        <strain evidence="3 6">AF28-15</strain>
        <strain evidence="4 5">AM23-23AC</strain>
    </source>
</reference>
<dbReference type="AlphaFoldDB" id="A0A3R5ZA17"/>
<evidence type="ECO:0000313" key="3">
    <source>
        <dbReference type="EMBL" id="RGQ50639.1"/>
    </source>
</evidence>
<proteinExistence type="predicted"/>
<evidence type="ECO:0000313" key="6">
    <source>
        <dbReference type="Proteomes" id="UP000283738"/>
    </source>
</evidence>